<evidence type="ECO:0000256" key="8">
    <source>
        <dbReference type="ARBA" id="ARBA00022989"/>
    </source>
</evidence>
<keyword evidence="7 11" id="KW-0249">Electron transport</keyword>
<dbReference type="PANTHER" id="PTHR12119:SF2">
    <property type="entry name" value="CYTOCHROME B-C1 COMPLEX SUBUNIT 8"/>
    <property type="match status" value="1"/>
</dbReference>
<evidence type="ECO:0000256" key="4">
    <source>
        <dbReference type="ARBA" id="ARBA00022660"/>
    </source>
</evidence>
<evidence type="ECO:0000256" key="2">
    <source>
        <dbReference type="ARBA" id="ARBA00007668"/>
    </source>
</evidence>
<keyword evidence="9 11" id="KW-0496">Mitochondrion</keyword>
<evidence type="ECO:0000256" key="10">
    <source>
        <dbReference type="ARBA" id="ARBA00023136"/>
    </source>
</evidence>
<evidence type="ECO:0000313" key="13">
    <source>
        <dbReference type="Proteomes" id="UP001390339"/>
    </source>
</evidence>
<dbReference type="InterPro" id="IPR004205">
    <property type="entry name" value="Cyt_bc1_su8"/>
</dbReference>
<name>A0ABR2JBQ2_9PEZI</name>
<comment type="function">
    <text evidence="11">Component of the ubiquinol-cytochrome c oxidoreductase, a multisubunit transmembrane complex that is part of the mitochondrial electron transport chain which drives oxidative phosphorylation. The complex plays an important role in the uptake of multiple carbon sources present in different host niches.</text>
</comment>
<evidence type="ECO:0000256" key="6">
    <source>
        <dbReference type="ARBA" id="ARBA00022792"/>
    </source>
</evidence>
<evidence type="ECO:0000256" key="7">
    <source>
        <dbReference type="ARBA" id="ARBA00022982"/>
    </source>
</evidence>
<dbReference type="InterPro" id="IPR036642">
    <property type="entry name" value="Cyt_bc1_su8_sf"/>
</dbReference>
<evidence type="ECO:0000256" key="11">
    <source>
        <dbReference type="RuleBase" id="RU368118"/>
    </source>
</evidence>
<keyword evidence="13" id="KW-1185">Reference proteome</keyword>
<dbReference type="Proteomes" id="UP001390339">
    <property type="component" value="Unassembled WGS sequence"/>
</dbReference>
<dbReference type="PANTHER" id="PTHR12119">
    <property type="entry name" value="UBIQUINOL-CYTOCHROME C REDUCTASE COMPLEX UBIQUINONE-BINDING PROTEIN QP-C"/>
    <property type="match status" value="1"/>
</dbReference>
<dbReference type="SUPFAM" id="SSF81508">
    <property type="entry name" value="Ubiquinone-binding protein QP-C of cytochrome bc1 complex (Ubiquinol-cytochrome c reductase)"/>
    <property type="match status" value="1"/>
</dbReference>
<comment type="caution">
    <text evidence="12">The sequence shown here is derived from an EMBL/GenBank/DDBJ whole genome shotgun (WGS) entry which is preliminary data.</text>
</comment>
<accession>A0ABR2JBQ2</accession>
<keyword evidence="6 11" id="KW-0999">Mitochondrion inner membrane</keyword>
<keyword evidence="5" id="KW-0812">Transmembrane</keyword>
<keyword evidence="4 11" id="KW-0679">Respiratory chain</keyword>
<comment type="subunit">
    <text evidence="11">Component of the ubiquinol-cytochrome c oxidoreductase (cytochrome b-c1 complex, complex III, CIII), a multisubunit enzyme composed of 3 respiratory subunits cytochrome b, cytochrome c1 and Rieske protein, 2 core protein subunits, and additional low-molecular weight protein subunits. The complex exists as an obligatory dimer and forms supercomplexes (SCs) in the inner mitochondrial membrane with cytochrome c oxidase (complex IV, CIV).</text>
</comment>
<gene>
    <name evidence="12" type="ORF">PGQ11_005586</name>
</gene>
<evidence type="ECO:0000256" key="9">
    <source>
        <dbReference type="ARBA" id="ARBA00023128"/>
    </source>
</evidence>
<dbReference type="Pfam" id="PF02939">
    <property type="entry name" value="UcrQ"/>
    <property type="match status" value="1"/>
</dbReference>
<comment type="similarity">
    <text evidence="2 11">Belongs to the UQCRQ/QCR8 family.</text>
</comment>
<evidence type="ECO:0000256" key="1">
    <source>
        <dbReference type="ARBA" id="ARBA00004434"/>
    </source>
</evidence>
<evidence type="ECO:0000256" key="3">
    <source>
        <dbReference type="ARBA" id="ARBA00022448"/>
    </source>
</evidence>
<dbReference type="Gene3D" id="1.20.5.210">
    <property type="entry name" value="Cytochrome b-c1 complex subunit 8"/>
    <property type="match status" value="1"/>
</dbReference>
<comment type="subcellular location">
    <subcellularLocation>
        <location evidence="1 11">Mitochondrion inner membrane</location>
        <topology evidence="1 11">Single-pass membrane protein</topology>
    </subcellularLocation>
</comment>
<dbReference type="EMBL" id="JAPCWZ010000003">
    <property type="protein sequence ID" value="KAK8875072.1"/>
    <property type="molecule type" value="Genomic_DNA"/>
</dbReference>
<keyword evidence="10" id="KW-0472">Membrane</keyword>
<protein>
    <recommendedName>
        <fullName evidence="11">Cytochrome b-c1 complex subunit 8</fullName>
    </recommendedName>
    <alternativeName>
        <fullName evidence="11">Complex III subunit 8</fullName>
    </alternativeName>
</protein>
<keyword evidence="3 11" id="KW-0813">Transport</keyword>
<sequence>MHPTQILRNEDPPVGKYGKYLNKATWGNLGVATPERGIITYALSSDRQNVLAGAGLPALRNTWRRFAGQVLFWAPPLVAAWYAMEWANKRNEYLNSKKGRASAHEE</sequence>
<evidence type="ECO:0000256" key="5">
    <source>
        <dbReference type="ARBA" id="ARBA00022692"/>
    </source>
</evidence>
<organism evidence="12 13">
    <name type="scientific">Apiospora arundinis</name>
    <dbReference type="NCBI Taxonomy" id="335852"/>
    <lineage>
        <taxon>Eukaryota</taxon>
        <taxon>Fungi</taxon>
        <taxon>Dikarya</taxon>
        <taxon>Ascomycota</taxon>
        <taxon>Pezizomycotina</taxon>
        <taxon>Sordariomycetes</taxon>
        <taxon>Xylariomycetidae</taxon>
        <taxon>Amphisphaeriales</taxon>
        <taxon>Apiosporaceae</taxon>
        <taxon>Apiospora</taxon>
    </lineage>
</organism>
<keyword evidence="8" id="KW-1133">Transmembrane helix</keyword>
<evidence type="ECO:0000313" key="12">
    <source>
        <dbReference type="EMBL" id="KAK8875072.1"/>
    </source>
</evidence>
<reference evidence="12 13" key="1">
    <citation type="journal article" date="2024" name="IMA Fungus">
        <title>Apiospora arundinis, a panoply of carbohydrate-active enzymes and secondary metabolites.</title>
        <authorList>
            <person name="Sorensen T."/>
            <person name="Petersen C."/>
            <person name="Muurmann A.T."/>
            <person name="Christiansen J.V."/>
            <person name="Brundto M.L."/>
            <person name="Overgaard C.K."/>
            <person name="Boysen A.T."/>
            <person name="Wollenberg R.D."/>
            <person name="Larsen T.O."/>
            <person name="Sorensen J.L."/>
            <person name="Nielsen K.L."/>
            <person name="Sondergaard T.E."/>
        </authorList>
    </citation>
    <scope>NUCLEOTIDE SEQUENCE [LARGE SCALE GENOMIC DNA]</scope>
    <source>
        <strain evidence="12 13">AAU 773</strain>
    </source>
</reference>
<proteinExistence type="inferred from homology"/>